<dbReference type="AlphaFoldDB" id="C5CGW1"/>
<evidence type="ECO:0000313" key="1">
    <source>
        <dbReference type="EMBL" id="ACR80630.1"/>
    </source>
</evidence>
<evidence type="ECO:0008006" key="3">
    <source>
        <dbReference type="Google" id="ProtNLM"/>
    </source>
</evidence>
<gene>
    <name evidence="1" type="ordered locus">Kole_1949</name>
</gene>
<dbReference type="Proteomes" id="UP000002382">
    <property type="component" value="Chromosome"/>
</dbReference>
<proteinExistence type="predicted"/>
<dbReference type="KEGG" id="kol:Kole_1949"/>
<evidence type="ECO:0000313" key="2">
    <source>
        <dbReference type="Proteomes" id="UP000002382"/>
    </source>
</evidence>
<name>C5CGW1_KOSOT</name>
<sequence length="134" mass="15593">MSLVATIFIVAVVFSVFTEFNLVNSQYMGTIKHILELKRAFEFFERDLLTYQRTIGTPTSTRFSFMKIQDGNYVRVTYYITEDKRVVRSAKQNRKKTGVNTIAQYKKEAKFEYSDGIITLTIDSYSLSHSLNEE</sequence>
<dbReference type="STRING" id="521045.Kole_1949"/>
<organism evidence="1 2">
    <name type="scientific">Kosmotoga olearia (strain ATCC BAA-1733 / DSM 21960 / TBF 19.5.1)</name>
    <dbReference type="NCBI Taxonomy" id="521045"/>
    <lineage>
        <taxon>Bacteria</taxon>
        <taxon>Thermotogati</taxon>
        <taxon>Thermotogota</taxon>
        <taxon>Thermotogae</taxon>
        <taxon>Kosmotogales</taxon>
        <taxon>Kosmotogaceae</taxon>
        <taxon>Kosmotoga</taxon>
    </lineage>
</organism>
<reference evidence="1 2" key="2">
    <citation type="journal article" date="2011" name="J. Bacteriol.">
        <title>Genome Sequence of Kosmotoga olearia Strain TBF 19.5.1, a Thermophilic Bacterium with a Wide Growth Temperature Range, Isolated from the Troll B Oil Platform in the North Sea.</title>
        <authorList>
            <person name="Swithers K.S."/>
            <person name="Dipippo J.L."/>
            <person name="Bruce D.C."/>
            <person name="Detter C."/>
            <person name="Tapia R."/>
            <person name="Han S."/>
            <person name="Goodwin L.A."/>
            <person name="Han J."/>
            <person name="Woyke T."/>
            <person name="Pitluck S."/>
            <person name="Pennacchio L."/>
            <person name="Nolan M."/>
            <person name="Mikhailova N."/>
            <person name="Land M.L."/>
            <person name="Nesbo C.L."/>
            <person name="Gogarten J.P."/>
            <person name="Noll K.M."/>
        </authorList>
    </citation>
    <scope>NUCLEOTIDE SEQUENCE [LARGE SCALE GENOMIC DNA]</scope>
    <source>
        <strain evidence="2">ATCC BAA-1733 / DSM 21960 / TBF 19.5.1</strain>
    </source>
</reference>
<reference evidence="1 2" key="1">
    <citation type="submission" date="2009-06" db="EMBL/GenBank/DDBJ databases">
        <title>Complete sequence of Thermotogales bacterium TBF 19.5.1.</title>
        <authorList>
            <consortium name="US DOE Joint Genome Institute"/>
            <person name="Lucas S."/>
            <person name="Copeland A."/>
            <person name="Lapidus A."/>
            <person name="Glavina del Rio T."/>
            <person name="Tice H."/>
            <person name="Bruce D."/>
            <person name="Goodwin L."/>
            <person name="Pitluck S."/>
            <person name="Chertkov O."/>
            <person name="Brettin T."/>
            <person name="Detter J.C."/>
            <person name="Han C."/>
            <person name="Schmutz J."/>
            <person name="Larimer F."/>
            <person name="Land M."/>
            <person name="Hauser L."/>
            <person name="Kyrpides N."/>
            <person name="Ovchinnikova G."/>
            <person name="Noll K."/>
        </authorList>
    </citation>
    <scope>NUCLEOTIDE SEQUENCE [LARGE SCALE GENOMIC DNA]</scope>
    <source>
        <strain evidence="2">ATCC BAA-1733 / DSM 21960 / TBF 19.5.1</strain>
    </source>
</reference>
<accession>C5CGW1</accession>
<dbReference type="EMBL" id="CP001634">
    <property type="protein sequence ID" value="ACR80630.1"/>
    <property type="molecule type" value="Genomic_DNA"/>
</dbReference>
<keyword evidence="2" id="KW-1185">Reference proteome</keyword>
<dbReference type="HOGENOM" id="CLU_1893454_0_0_0"/>
<protein>
    <recommendedName>
        <fullName evidence="3">Competence protein ComGF</fullName>
    </recommendedName>
</protein>